<feature type="region of interest" description="Disordered" evidence="1">
    <location>
        <begin position="1"/>
        <end position="178"/>
    </location>
</feature>
<protein>
    <submittedName>
        <fullName evidence="2">Uncharacterized protein</fullName>
    </submittedName>
</protein>
<evidence type="ECO:0000313" key="3">
    <source>
        <dbReference type="Proteomes" id="UP000298030"/>
    </source>
</evidence>
<reference evidence="2 3" key="1">
    <citation type="journal article" date="2019" name="Nat. Ecol. Evol.">
        <title>Megaphylogeny resolves global patterns of mushroom evolution.</title>
        <authorList>
            <person name="Varga T."/>
            <person name="Krizsan K."/>
            <person name="Foldi C."/>
            <person name="Dima B."/>
            <person name="Sanchez-Garcia M."/>
            <person name="Sanchez-Ramirez S."/>
            <person name="Szollosi G.J."/>
            <person name="Szarkandi J.G."/>
            <person name="Papp V."/>
            <person name="Albert L."/>
            <person name="Andreopoulos W."/>
            <person name="Angelini C."/>
            <person name="Antonin V."/>
            <person name="Barry K.W."/>
            <person name="Bougher N.L."/>
            <person name="Buchanan P."/>
            <person name="Buyck B."/>
            <person name="Bense V."/>
            <person name="Catcheside P."/>
            <person name="Chovatia M."/>
            <person name="Cooper J."/>
            <person name="Damon W."/>
            <person name="Desjardin D."/>
            <person name="Finy P."/>
            <person name="Geml J."/>
            <person name="Haridas S."/>
            <person name="Hughes K."/>
            <person name="Justo A."/>
            <person name="Karasinski D."/>
            <person name="Kautmanova I."/>
            <person name="Kiss B."/>
            <person name="Kocsube S."/>
            <person name="Kotiranta H."/>
            <person name="LaButti K.M."/>
            <person name="Lechner B.E."/>
            <person name="Liimatainen K."/>
            <person name="Lipzen A."/>
            <person name="Lukacs Z."/>
            <person name="Mihaltcheva S."/>
            <person name="Morgado L.N."/>
            <person name="Niskanen T."/>
            <person name="Noordeloos M.E."/>
            <person name="Ohm R.A."/>
            <person name="Ortiz-Santana B."/>
            <person name="Ovrebo C."/>
            <person name="Racz N."/>
            <person name="Riley R."/>
            <person name="Savchenko A."/>
            <person name="Shiryaev A."/>
            <person name="Soop K."/>
            <person name="Spirin V."/>
            <person name="Szebenyi C."/>
            <person name="Tomsovsky M."/>
            <person name="Tulloss R.E."/>
            <person name="Uehling J."/>
            <person name="Grigoriev I.V."/>
            <person name="Vagvolgyi C."/>
            <person name="Papp T."/>
            <person name="Martin F.M."/>
            <person name="Miettinen O."/>
            <person name="Hibbett D.S."/>
            <person name="Nagy L.G."/>
        </authorList>
    </citation>
    <scope>NUCLEOTIDE SEQUENCE [LARGE SCALE GENOMIC DNA]</scope>
    <source>
        <strain evidence="2 3">FP101781</strain>
    </source>
</reference>
<feature type="compositionally biased region" description="Polar residues" evidence="1">
    <location>
        <begin position="1"/>
        <end position="12"/>
    </location>
</feature>
<dbReference type="Proteomes" id="UP000298030">
    <property type="component" value="Unassembled WGS sequence"/>
</dbReference>
<comment type="caution">
    <text evidence="2">The sequence shown here is derived from an EMBL/GenBank/DDBJ whole genome shotgun (WGS) entry which is preliminary data.</text>
</comment>
<name>A0A4Y7SG16_COPMI</name>
<dbReference type="AlphaFoldDB" id="A0A4Y7SG16"/>
<evidence type="ECO:0000313" key="2">
    <source>
        <dbReference type="EMBL" id="TEB20824.1"/>
    </source>
</evidence>
<evidence type="ECO:0000256" key="1">
    <source>
        <dbReference type="SAM" id="MobiDB-lite"/>
    </source>
</evidence>
<proteinExistence type="predicted"/>
<gene>
    <name evidence="2" type="ORF">FA13DRAFT_199762</name>
</gene>
<accession>A0A4Y7SG16</accession>
<organism evidence="2 3">
    <name type="scientific">Coprinellus micaceus</name>
    <name type="common">Glistening ink-cap mushroom</name>
    <name type="synonym">Coprinus micaceus</name>
    <dbReference type="NCBI Taxonomy" id="71717"/>
    <lineage>
        <taxon>Eukaryota</taxon>
        <taxon>Fungi</taxon>
        <taxon>Dikarya</taxon>
        <taxon>Basidiomycota</taxon>
        <taxon>Agaricomycotina</taxon>
        <taxon>Agaricomycetes</taxon>
        <taxon>Agaricomycetidae</taxon>
        <taxon>Agaricales</taxon>
        <taxon>Agaricineae</taxon>
        <taxon>Psathyrellaceae</taxon>
        <taxon>Coprinellus</taxon>
    </lineage>
</organism>
<feature type="compositionally biased region" description="Polar residues" evidence="1">
    <location>
        <begin position="65"/>
        <end position="76"/>
    </location>
</feature>
<sequence length="178" mass="18171">MPPTTFAGNLISTAHGPGSLHGSPQLVAQSPPSLPTYGSPPSHSSLGQSPMGYGSPPNPSLYGSPPSSSIRQSPTPAQRGVVPGAQKSPTNLAFPSQKSPTALAFPSQKSPTSPSFSVGSGSGSFGAASGSRFRNTSNRLAPRLRASHRTSRERAPSIATNGTVNSNGTWEGAFGYIR</sequence>
<dbReference type="EMBL" id="QPFP01000130">
    <property type="protein sequence ID" value="TEB20824.1"/>
    <property type="molecule type" value="Genomic_DNA"/>
</dbReference>
<keyword evidence="3" id="KW-1185">Reference proteome</keyword>
<feature type="compositionally biased region" description="Low complexity" evidence="1">
    <location>
        <begin position="110"/>
        <end position="131"/>
    </location>
</feature>
<feature type="compositionally biased region" description="Polar residues" evidence="1">
    <location>
        <begin position="158"/>
        <end position="169"/>
    </location>
</feature>
<feature type="compositionally biased region" description="Polar residues" evidence="1">
    <location>
        <begin position="39"/>
        <end position="48"/>
    </location>
</feature>
<feature type="compositionally biased region" description="Polar residues" evidence="1">
    <location>
        <begin position="87"/>
        <end position="100"/>
    </location>
</feature>